<reference evidence="1" key="1">
    <citation type="submission" date="2015-04" db="UniProtKB">
        <authorList>
            <consortium name="EnsemblPlants"/>
        </authorList>
    </citation>
    <scope>IDENTIFICATION</scope>
</reference>
<name>A0A0E0ASE1_9ORYZ</name>
<proteinExistence type="predicted"/>
<dbReference type="Gramene" id="OGLUM08G07040.1">
    <property type="protein sequence ID" value="OGLUM08G07040.1"/>
    <property type="gene ID" value="OGLUM08G07040"/>
</dbReference>
<evidence type="ECO:0000313" key="2">
    <source>
        <dbReference type="Proteomes" id="UP000026961"/>
    </source>
</evidence>
<reference evidence="1" key="2">
    <citation type="submission" date="2018-05" db="EMBL/GenBank/DDBJ databases">
        <title>OgluRS3 (Oryza glumaepatula Reference Sequence Version 3).</title>
        <authorList>
            <person name="Zhang J."/>
            <person name="Kudrna D."/>
            <person name="Lee S."/>
            <person name="Talag J."/>
            <person name="Welchert J."/>
            <person name="Wing R.A."/>
        </authorList>
    </citation>
    <scope>NUCLEOTIDE SEQUENCE [LARGE SCALE GENOMIC DNA]</scope>
</reference>
<keyword evidence="2" id="KW-1185">Reference proteome</keyword>
<dbReference type="HOGENOM" id="CLU_2227365_0_0_1"/>
<sequence length="106" mass="11893">MGLKSTKTASRHVTEVEEGTHAFEIAGYSARPQEGHGRRRQVRPIGHLCRRRLRLEHPLLPSSGASDKSPASSFFLVLDSENATAWASYELRLLKLNQDSGRRRTP</sequence>
<dbReference type="AlphaFoldDB" id="A0A0E0ASE1"/>
<organism evidence="1">
    <name type="scientific">Oryza glumipatula</name>
    <dbReference type="NCBI Taxonomy" id="40148"/>
    <lineage>
        <taxon>Eukaryota</taxon>
        <taxon>Viridiplantae</taxon>
        <taxon>Streptophyta</taxon>
        <taxon>Embryophyta</taxon>
        <taxon>Tracheophyta</taxon>
        <taxon>Spermatophyta</taxon>
        <taxon>Magnoliopsida</taxon>
        <taxon>Liliopsida</taxon>
        <taxon>Poales</taxon>
        <taxon>Poaceae</taxon>
        <taxon>BOP clade</taxon>
        <taxon>Oryzoideae</taxon>
        <taxon>Oryzeae</taxon>
        <taxon>Oryzinae</taxon>
        <taxon>Oryza</taxon>
    </lineage>
</organism>
<dbReference type="Proteomes" id="UP000026961">
    <property type="component" value="Chromosome 8"/>
</dbReference>
<evidence type="ECO:0000313" key="1">
    <source>
        <dbReference type="EnsemblPlants" id="OGLUM08G07040.1"/>
    </source>
</evidence>
<protein>
    <submittedName>
        <fullName evidence="1">Uncharacterized protein</fullName>
    </submittedName>
</protein>
<accession>A0A0E0ASE1</accession>
<dbReference type="EnsemblPlants" id="OGLUM08G07040.1">
    <property type="protein sequence ID" value="OGLUM08G07040.1"/>
    <property type="gene ID" value="OGLUM08G07040"/>
</dbReference>